<feature type="region of interest" description="Disordered" evidence="1">
    <location>
        <begin position="558"/>
        <end position="585"/>
    </location>
</feature>
<dbReference type="InterPro" id="IPR031441">
    <property type="entry name" value="Brme1"/>
</dbReference>
<dbReference type="Pfam" id="PF15710">
    <property type="entry name" value="Brme1"/>
    <property type="match status" value="1"/>
</dbReference>
<feature type="compositionally biased region" description="Basic and acidic residues" evidence="1">
    <location>
        <begin position="481"/>
        <end position="499"/>
    </location>
</feature>
<dbReference type="AlphaFoldDB" id="A0A2K6ENU4"/>
<evidence type="ECO:0000313" key="3">
    <source>
        <dbReference type="Proteomes" id="UP000233160"/>
    </source>
</evidence>
<proteinExistence type="predicted"/>
<dbReference type="PANTHER" id="PTHR14583">
    <property type="entry name" value="UNCHARACTERIZED PROTEIN C19ORF57 FAMILY MEMBER"/>
    <property type="match status" value="1"/>
</dbReference>
<dbReference type="STRING" id="379532.ENSPCOP00000003405"/>
<feature type="compositionally biased region" description="Polar residues" evidence="1">
    <location>
        <begin position="94"/>
        <end position="109"/>
    </location>
</feature>
<evidence type="ECO:0000313" key="2">
    <source>
        <dbReference type="Ensembl" id="ENSPCOP00000003405.1"/>
    </source>
</evidence>
<dbReference type="PANTHER" id="PTHR14583:SF0">
    <property type="entry name" value="BREAK REPAIR MEIOTIC RECOMBINASE RECRUITMENT FACTOR 1"/>
    <property type="match status" value="1"/>
</dbReference>
<evidence type="ECO:0000256" key="1">
    <source>
        <dbReference type="SAM" id="MobiDB-lite"/>
    </source>
</evidence>
<feature type="compositionally biased region" description="Low complexity" evidence="1">
    <location>
        <begin position="247"/>
        <end position="262"/>
    </location>
</feature>
<protein>
    <submittedName>
        <fullName evidence="2">Break repair meiotic recombinase recruitment factor 1</fullName>
    </submittedName>
</protein>
<sequence>MSKRKKLRTSGEGIRPAKPPKNPRLGDSDGGPQSSKSDHLRHLEEPEGKLGPASSIQHSREEPGQAVPSSPDEETGAPCRLLRPPEEPPALPPSQNSVGRFVPQFSNPRKTVARKAETREEDLGSGAFSLETPPEPSAWQAGSRQREESLGLTVQEGRDPMQADGACPEQSSQDPANPLPSRGDAQPKASPEGGAGPAAPQMASQDHLLEPGTNNSGPETEKAWVPSSGGQKGHLLSSDAGGKEPDGGAPQRGGAQRGAEADLPGGSQEEGDGVLSAPASASPSDPARGLGPATWCPEPRFAAQDLPDPWQTPHGTGRVAEQSRSSPGCSSLGEVVSADLSMDPPEVEQRVLEVAGLDEQADARSPASPGGKVPDGGHRMVLPGCTPLTGDTSRGRGEVGQEDKPPGDILVGPATSLALVPGNQEPTMGAGDSGHLAPDTGPGVSQKQVPGPDQEAAELGSWSHEQDPKGPSVSLQASGPLEHKEAADGPRETRARQDSPDTPVDPGALQPDHPPHPADQATWGGSLAVELDFLPDSQIQEALDASDFESPPEQLFPARSRLGPGRPGPSPCTNGDPTEMAKAQPRTSVGIQALEASGMEDATDVVRGLVVELSNLNRLIMSAHRDLEVFKRLGYRKAKLAGKAPLPYSSKGAGNVPRGEQPWRDL</sequence>
<reference evidence="2" key="2">
    <citation type="submission" date="2025-09" db="UniProtKB">
        <authorList>
            <consortium name="Ensembl"/>
        </authorList>
    </citation>
    <scope>IDENTIFICATION</scope>
</reference>
<dbReference type="Proteomes" id="UP000233160">
    <property type="component" value="Unassembled WGS sequence"/>
</dbReference>
<reference evidence="2" key="1">
    <citation type="submission" date="2025-08" db="UniProtKB">
        <authorList>
            <consortium name="Ensembl"/>
        </authorList>
    </citation>
    <scope>IDENTIFICATION</scope>
</reference>
<organism evidence="2 3">
    <name type="scientific">Propithecus coquereli</name>
    <name type="common">Coquerel's sifaka</name>
    <name type="synonym">Propithecus verreauxi coquereli</name>
    <dbReference type="NCBI Taxonomy" id="379532"/>
    <lineage>
        <taxon>Eukaryota</taxon>
        <taxon>Metazoa</taxon>
        <taxon>Chordata</taxon>
        <taxon>Craniata</taxon>
        <taxon>Vertebrata</taxon>
        <taxon>Euteleostomi</taxon>
        <taxon>Mammalia</taxon>
        <taxon>Eutheria</taxon>
        <taxon>Euarchontoglires</taxon>
        <taxon>Primates</taxon>
        <taxon>Strepsirrhini</taxon>
        <taxon>Lemuriformes</taxon>
        <taxon>Indriidae</taxon>
        <taxon>Propithecus</taxon>
    </lineage>
</organism>
<dbReference type="GeneTree" id="ENSGT00390000016855"/>
<dbReference type="GO" id="GO:1990918">
    <property type="term" value="P:double-strand break repair involved in meiotic recombination"/>
    <property type="evidence" value="ECO:0007669"/>
    <property type="project" value="InterPro"/>
</dbReference>
<feature type="compositionally biased region" description="Basic and acidic residues" evidence="1">
    <location>
        <begin position="393"/>
        <end position="406"/>
    </location>
</feature>
<dbReference type="OMA" id="HETQEPT"/>
<accession>A0A2K6ENU4</accession>
<feature type="region of interest" description="Disordered" evidence="1">
    <location>
        <begin position="644"/>
        <end position="666"/>
    </location>
</feature>
<dbReference type="Ensembl" id="ENSPCOT00000011628.1">
    <property type="protein sequence ID" value="ENSPCOP00000003405.1"/>
    <property type="gene ID" value="ENSPCOG00000010238.1"/>
</dbReference>
<gene>
    <name evidence="2" type="primary">BRME1</name>
</gene>
<name>A0A2K6ENU4_PROCO</name>
<feature type="region of interest" description="Disordered" evidence="1">
    <location>
        <begin position="357"/>
        <end position="529"/>
    </location>
</feature>
<feature type="compositionally biased region" description="Low complexity" evidence="1">
    <location>
        <begin position="276"/>
        <end position="287"/>
    </location>
</feature>
<feature type="region of interest" description="Disordered" evidence="1">
    <location>
        <begin position="1"/>
        <end position="334"/>
    </location>
</feature>
<keyword evidence="3" id="KW-1185">Reference proteome</keyword>
<feature type="compositionally biased region" description="Basic and acidic residues" evidence="1">
    <location>
        <begin position="36"/>
        <end position="48"/>
    </location>
</feature>